<organism evidence="1 2">
    <name type="scientific">Trichonephila inaurata madagascariensis</name>
    <dbReference type="NCBI Taxonomy" id="2747483"/>
    <lineage>
        <taxon>Eukaryota</taxon>
        <taxon>Metazoa</taxon>
        <taxon>Ecdysozoa</taxon>
        <taxon>Arthropoda</taxon>
        <taxon>Chelicerata</taxon>
        <taxon>Arachnida</taxon>
        <taxon>Araneae</taxon>
        <taxon>Araneomorphae</taxon>
        <taxon>Entelegynae</taxon>
        <taxon>Araneoidea</taxon>
        <taxon>Nephilidae</taxon>
        <taxon>Trichonephila</taxon>
        <taxon>Trichonephila inaurata</taxon>
    </lineage>
</organism>
<accession>A0A8X6I9H4</accession>
<proteinExistence type="predicted"/>
<sequence length="92" mass="10499">MSNRREIDCKGKREPINILFLSIRNVKKIGREIYDVIAFPIPLARPSTAENGREKKDIERNQVNRFDASICFIMLLIIKNQSIGGMGAFDGF</sequence>
<dbReference type="AlphaFoldDB" id="A0A8X6I9H4"/>
<keyword evidence="2" id="KW-1185">Reference proteome</keyword>
<reference evidence="1" key="1">
    <citation type="submission" date="2020-08" db="EMBL/GenBank/DDBJ databases">
        <title>Multicomponent nature underlies the extraordinary mechanical properties of spider dragline silk.</title>
        <authorList>
            <person name="Kono N."/>
            <person name="Nakamura H."/>
            <person name="Mori M."/>
            <person name="Yoshida Y."/>
            <person name="Ohtoshi R."/>
            <person name="Malay A.D."/>
            <person name="Moran D.A.P."/>
            <person name="Tomita M."/>
            <person name="Numata K."/>
            <person name="Arakawa K."/>
        </authorList>
    </citation>
    <scope>NUCLEOTIDE SEQUENCE</scope>
</reference>
<evidence type="ECO:0000313" key="1">
    <source>
        <dbReference type="EMBL" id="GFS36685.1"/>
    </source>
</evidence>
<evidence type="ECO:0000313" key="2">
    <source>
        <dbReference type="Proteomes" id="UP000886998"/>
    </source>
</evidence>
<dbReference type="Proteomes" id="UP000886998">
    <property type="component" value="Unassembled WGS sequence"/>
</dbReference>
<dbReference type="EMBL" id="BMAV01024855">
    <property type="protein sequence ID" value="GFS36685.1"/>
    <property type="molecule type" value="Genomic_DNA"/>
</dbReference>
<protein>
    <submittedName>
        <fullName evidence="1">Uncharacterized protein</fullName>
    </submittedName>
</protein>
<comment type="caution">
    <text evidence="1">The sequence shown here is derived from an EMBL/GenBank/DDBJ whole genome shotgun (WGS) entry which is preliminary data.</text>
</comment>
<gene>
    <name evidence="1" type="ORF">TNIN_89081</name>
</gene>
<name>A0A8X6I9H4_9ARAC</name>